<evidence type="ECO:0000256" key="1">
    <source>
        <dbReference type="ARBA" id="ARBA00006056"/>
    </source>
</evidence>
<dbReference type="InterPro" id="IPR043143">
    <property type="entry name" value="Mal/L-sulf/L-lact_DH-like_NADP"/>
</dbReference>
<keyword evidence="4" id="KW-1185">Reference proteome</keyword>
<name>A0A9X0YPW7_9BACI</name>
<dbReference type="PANTHER" id="PTHR11091:SF0">
    <property type="entry name" value="MALATE DEHYDROGENASE"/>
    <property type="match status" value="1"/>
</dbReference>
<dbReference type="Gene3D" id="1.10.1530.10">
    <property type="match status" value="1"/>
</dbReference>
<dbReference type="InterPro" id="IPR043144">
    <property type="entry name" value="Mal/L-sulf/L-lact_DH-like_ah"/>
</dbReference>
<dbReference type="PANTHER" id="PTHR11091">
    <property type="entry name" value="OXIDOREDUCTASE-RELATED"/>
    <property type="match status" value="1"/>
</dbReference>
<dbReference type="EMBL" id="JAGGMB010000003">
    <property type="protein sequence ID" value="MBP2076913.1"/>
    <property type="molecule type" value="Genomic_DNA"/>
</dbReference>
<accession>A0A9X0YPW7</accession>
<dbReference type="OrthoDB" id="9769447at2"/>
<dbReference type="AlphaFoldDB" id="A0A9X0YPW7"/>
<evidence type="ECO:0000256" key="2">
    <source>
        <dbReference type="ARBA" id="ARBA00023002"/>
    </source>
</evidence>
<gene>
    <name evidence="3" type="ORF">J2Z64_001144</name>
</gene>
<dbReference type="SUPFAM" id="SSF89733">
    <property type="entry name" value="L-sulfolactate dehydrogenase-like"/>
    <property type="match status" value="1"/>
</dbReference>
<dbReference type="Proteomes" id="UP001138793">
    <property type="component" value="Unassembled WGS sequence"/>
</dbReference>
<dbReference type="Gene3D" id="3.30.1370.60">
    <property type="entry name" value="Hypothetical oxidoreductase yiak, domain 2"/>
    <property type="match status" value="1"/>
</dbReference>
<protein>
    <submittedName>
        <fullName evidence="3">LDH2 family malate/lactate/ureidoglycolate dehydrogenase</fullName>
    </submittedName>
</protein>
<evidence type="ECO:0000313" key="4">
    <source>
        <dbReference type="Proteomes" id="UP001138793"/>
    </source>
</evidence>
<reference evidence="3" key="1">
    <citation type="submission" date="2021-03" db="EMBL/GenBank/DDBJ databases">
        <title>Genomic Encyclopedia of Type Strains, Phase IV (KMG-IV): sequencing the most valuable type-strain genomes for metagenomic binning, comparative biology and taxonomic classification.</title>
        <authorList>
            <person name="Goeker M."/>
        </authorList>
    </citation>
    <scope>NUCLEOTIDE SEQUENCE</scope>
    <source>
        <strain evidence="3">DSM 107338</strain>
    </source>
</reference>
<dbReference type="GO" id="GO:0016491">
    <property type="term" value="F:oxidoreductase activity"/>
    <property type="evidence" value="ECO:0007669"/>
    <property type="project" value="UniProtKB-KW"/>
</dbReference>
<dbReference type="RefSeq" id="WP_149473037.1">
    <property type="nucleotide sequence ID" value="NZ_JAGGMB010000003.1"/>
</dbReference>
<dbReference type="InterPro" id="IPR036111">
    <property type="entry name" value="Mal/L-sulfo/L-lacto_DH-like_sf"/>
</dbReference>
<comment type="caution">
    <text evidence="3">The sequence shown here is derived from an EMBL/GenBank/DDBJ whole genome shotgun (WGS) entry which is preliminary data.</text>
</comment>
<evidence type="ECO:0000313" key="3">
    <source>
        <dbReference type="EMBL" id="MBP2076913.1"/>
    </source>
</evidence>
<dbReference type="InterPro" id="IPR003767">
    <property type="entry name" value="Malate/L-lactate_DH-like"/>
</dbReference>
<sequence length="349" mass="38316">MTAVRVQHDVLQRLIHNIFLNAGFEEEDSKTLADHLVLANLRGIDSHGVSRMKTYMDRVRTGMINVGNHYTVHNEYASSCLLDGKNHMGILLATEGIRIAVEKAEKTGIGMVGIRQSNHCGMLADYVKYAADHDCVALAVTNSPSSIAPWGGKEAFFGTNPFAYGIPTREEYPIVFDMATSVVARGKIRLAQKNNMKIPIGWAVSKDGEPTDDPNVALDGGTVLPVGGPKGYGLAFFVEVLSSILTGASFGPHLGSLYLNEQQDVGQYFLVFKADLFTDMDTFKTRMSQMIEEVKANPRIEGIERIYLPGELEFIQKEKREKEGIPLSAAVVDELEEVASLYGIIPSFV</sequence>
<keyword evidence="2" id="KW-0560">Oxidoreductase</keyword>
<organism evidence="3 4">
    <name type="scientific">Oceanobacillus polygoni</name>
    <dbReference type="NCBI Taxonomy" id="1235259"/>
    <lineage>
        <taxon>Bacteria</taxon>
        <taxon>Bacillati</taxon>
        <taxon>Bacillota</taxon>
        <taxon>Bacilli</taxon>
        <taxon>Bacillales</taxon>
        <taxon>Bacillaceae</taxon>
        <taxon>Oceanobacillus</taxon>
    </lineage>
</organism>
<proteinExistence type="inferred from homology"/>
<comment type="similarity">
    <text evidence="1">Belongs to the LDH2/MDH2 oxidoreductase family.</text>
</comment>
<dbReference type="Pfam" id="PF02615">
    <property type="entry name" value="Ldh_2"/>
    <property type="match status" value="1"/>
</dbReference>